<name>A0AAP9N1D8_PSEPU</name>
<dbReference type="Pfam" id="PF00440">
    <property type="entry name" value="TetR_N"/>
    <property type="match status" value="1"/>
</dbReference>
<dbReference type="AlphaFoldDB" id="A0AAP9N1D8"/>
<dbReference type="GO" id="GO:0000976">
    <property type="term" value="F:transcription cis-regulatory region binding"/>
    <property type="evidence" value="ECO:0007669"/>
    <property type="project" value="TreeGrafter"/>
</dbReference>
<proteinExistence type="predicted"/>
<evidence type="ECO:0000313" key="7">
    <source>
        <dbReference type="Proteomes" id="UP000076857"/>
    </source>
</evidence>
<gene>
    <name evidence="6" type="ORF">A3L25_015305</name>
</gene>
<evidence type="ECO:0000256" key="3">
    <source>
        <dbReference type="ARBA" id="ARBA00023163"/>
    </source>
</evidence>
<feature type="DNA-binding region" description="H-T-H motif" evidence="4">
    <location>
        <begin position="29"/>
        <end position="48"/>
    </location>
</feature>
<evidence type="ECO:0000256" key="4">
    <source>
        <dbReference type="PROSITE-ProRule" id="PRU00335"/>
    </source>
</evidence>
<protein>
    <submittedName>
        <fullName evidence="6">TetR/AcrR family transcriptional regulator</fullName>
    </submittedName>
</protein>
<dbReference type="PRINTS" id="PR00455">
    <property type="entry name" value="HTHTETR"/>
</dbReference>
<dbReference type="InterPro" id="IPR009057">
    <property type="entry name" value="Homeodomain-like_sf"/>
</dbReference>
<dbReference type="PROSITE" id="PS50977">
    <property type="entry name" value="HTH_TETR_2"/>
    <property type="match status" value="1"/>
</dbReference>
<dbReference type="SUPFAM" id="SSF46689">
    <property type="entry name" value="Homeodomain-like"/>
    <property type="match status" value="1"/>
</dbReference>
<keyword evidence="1" id="KW-0805">Transcription regulation</keyword>
<evidence type="ECO:0000259" key="5">
    <source>
        <dbReference type="PROSITE" id="PS50977"/>
    </source>
</evidence>
<keyword evidence="3" id="KW-0804">Transcription</keyword>
<accession>A0AAP9N1D8</accession>
<sequence length="201" mass="22706">MVDAARTCPPPVMQAASELMVEIGYTAMTMRKLAQRVGILPGSLYHHVDCKQDLLLNVVLDIVEKRLQAWHESVCPRDLKGYVCFSLDRQVTVPQEDLILRHEVRHLEASHRRWLDRASARLAQPVECIIQKGCATGQYRVDAPSKASVAIIAIIESANSLRLSKAPFDETWIQEHILQACNALLRPHQHALWCSGHRNHP</sequence>
<dbReference type="Proteomes" id="UP000076857">
    <property type="component" value="Chromosome"/>
</dbReference>
<dbReference type="PANTHER" id="PTHR30055">
    <property type="entry name" value="HTH-TYPE TRANSCRIPTIONAL REGULATOR RUTR"/>
    <property type="match status" value="1"/>
</dbReference>
<dbReference type="PANTHER" id="PTHR30055:SF234">
    <property type="entry name" value="HTH-TYPE TRANSCRIPTIONAL REGULATOR BETI"/>
    <property type="match status" value="1"/>
</dbReference>
<reference evidence="6 7" key="1">
    <citation type="submission" date="2016-04" db="EMBL/GenBank/DDBJ databases">
        <authorList>
            <person name="Qiu J."/>
        </authorList>
    </citation>
    <scope>NUCLEOTIDE SEQUENCE [LARGE SCALE GENOMIC DNA]</scope>
    <source>
        <strain evidence="6 7">JQ581</strain>
    </source>
</reference>
<evidence type="ECO:0000256" key="2">
    <source>
        <dbReference type="ARBA" id="ARBA00023125"/>
    </source>
</evidence>
<dbReference type="Gene3D" id="1.10.357.10">
    <property type="entry name" value="Tetracycline Repressor, domain 2"/>
    <property type="match status" value="1"/>
</dbReference>
<dbReference type="EMBL" id="CP050951">
    <property type="protein sequence ID" value="QJQ10716.1"/>
    <property type="molecule type" value="Genomic_DNA"/>
</dbReference>
<dbReference type="InterPro" id="IPR001647">
    <property type="entry name" value="HTH_TetR"/>
</dbReference>
<evidence type="ECO:0000313" key="6">
    <source>
        <dbReference type="EMBL" id="QJQ10716.1"/>
    </source>
</evidence>
<keyword evidence="2 4" id="KW-0238">DNA-binding</keyword>
<dbReference type="RefSeq" id="WP_081237945.1">
    <property type="nucleotide sequence ID" value="NZ_CP050951.1"/>
</dbReference>
<organism evidence="6 7">
    <name type="scientific">Pseudomonas putida</name>
    <name type="common">Arthrobacter siderocapsulatus</name>
    <dbReference type="NCBI Taxonomy" id="303"/>
    <lineage>
        <taxon>Bacteria</taxon>
        <taxon>Pseudomonadati</taxon>
        <taxon>Pseudomonadota</taxon>
        <taxon>Gammaproteobacteria</taxon>
        <taxon>Pseudomonadales</taxon>
        <taxon>Pseudomonadaceae</taxon>
        <taxon>Pseudomonas</taxon>
    </lineage>
</organism>
<dbReference type="GO" id="GO:0003700">
    <property type="term" value="F:DNA-binding transcription factor activity"/>
    <property type="evidence" value="ECO:0007669"/>
    <property type="project" value="TreeGrafter"/>
</dbReference>
<evidence type="ECO:0000256" key="1">
    <source>
        <dbReference type="ARBA" id="ARBA00023015"/>
    </source>
</evidence>
<feature type="domain" description="HTH tetR-type" evidence="5">
    <location>
        <begin position="6"/>
        <end position="66"/>
    </location>
</feature>
<reference evidence="6 7" key="2">
    <citation type="submission" date="2020-04" db="EMBL/GenBank/DDBJ databases">
        <title>Complete genome sequence of Pseudomonas putida strain JQ581.</title>
        <authorList>
            <person name="Mu Y."/>
        </authorList>
    </citation>
    <scope>NUCLEOTIDE SEQUENCE [LARGE SCALE GENOMIC DNA]</scope>
    <source>
        <strain evidence="6 7">JQ581</strain>
    </source>
</reference>
<dbReference type="InterPro" id="IPR050109">
    <property type="entry name" value="HTH-type_TetR-like_transc_reg"/>
</dbReference>